<dbReference type="Pfam" id="PF00730">
    <property type="entry name" value="HhH-GPD"/>
    <property type="match status" value="1"/>
</dbReference>
<feature type="transmembrane region" description="Helical" evidence="15">
    <location>
        <begin position="1668"/>
        <end position="1687"/>
    </location>
</feature>
<proteinExistence type="inferred from homology"/>
<dbReference type="Pfam" id="PF07934">
    <property type="entry name" value="OGG_N"/>
    <property type="match status" value="1"/>
</dbReference>
<comment type="catalytic activity">
    <reaction evidence="12">
        <text>2'-deoxyribonucleotide-(2'-deoxyribose 5'-phosphate)-2'-deoxyribonucleotide-DNA = a 3'-end 2'-deoxyribonucleotide-(2,3-dehydro-2,3-deoxyribose 5'-phosphate)-DNA + a 5'-end 5'-phospho-2'-deoxyribonucleoside-DNA + H(+)</text>
        <dbReference type="Rhea" id="RHEA:66592"/>
        <dbReference type="Rhea" id="RHEA-COMP:13180"/>
        <dbReference type="Rhea" id="RHEA-COMP:16897"/>
        <dbReference type="Rhea" id="RHEA-COMP:17067"/>
        <dbReference type="ChEBI" id="CHEBI:15378"/>
        <dbReference type="ChEBI" id="CHEBI:136412"/>
        <dbReference type="ChEBI" id="CHEBI:157695"/>
        <dbReference type="ChEBI" id="CHEBI:167181"/>
        <dbReference type="EC" id="4.2.99.18"/>
    </reaction>
</comment>
<keyword evidence="4" id="KW-0227">DNA damage</keyword>
<dbReference type="PROSITE" id="PS51352">
    <property type="entry name" value="THIOREDOXIN_2"/>
    <property type="match status" value="1"/>
</dbReference>
<dbReference type="PANTHER" id="PTHR47705">
    <property type="entry name" value="AGAP000321-PA"/>
    <property type="match status" value="1"/>
</dbReference>
<evidence type="ECO:0000256" key="13">
    <source>
        <dbReference type="ARBA" id="ARBA00073127"/>
    </source>
</evidence>
<dbReference type="Gene3D" id="1.10.1670.10">
    <property type="entry name" value="Helix-hairpin-Helix base-excision DNA repair enzymes (C-terminal)"/>
    <property type="match status" value="1"/>
</dbReference>
<evidence type="ECO:0000259" key="16">
    <source>
        <dbReference type="PROSITE" id="PS51352"/>
    </source>
</evidence>
<accession>A0A7R9BFT5</accession>
<dbReference type="Gene3D" id="1.10.340.30">
    <property type="entry name" value="Hypothetical protein, domain 2"/>
    <property type="match status" value="1"/>
</dbReference>
<keyword evidence="15" id="KW-1133">Transmembrane helix</keyword>
<dbReference type="CDD" id="cd03072">
    <property type="entry name" value="PDI_b'_ERp44"/>
    <property type="match status" value="1"/>
</dbReference>
<organism evidence="17">
    <name type="scientific">Notodromas monacha</name>
    <dbReference type="NCBI Taxonomy" id="399045"/>
    <lineage>
        <taxon>Eukaryota</taxon>
        <taxon>Metazoa</taxon>
        <taxon>Ecdysozoa</taxon>
        <taxon>Arthropoda</taxon>
        <taxon>Crustacea</taxon>
        <taxon>Oligostraca</taxon>
        <taxon>Ostracoda</taxon>
        <taxon>Podocopa</taxon>
        <taxon>Podocopida</taxon>
        <taxon>Cypridocopina</taxon>
        <taxon>Cypridoidea</taxon>
        <taxon>Cyprididae</taxon>
        <taxon>Notodromas</taxon>
    </lineage>
</organism>
<keyword evidence="15" id="KW-0472">Membrane</keyword>
<keyword evidence="18" id="KW-1185">Reference proteome</keyword>
<dbReference type="FunFam" id="1.10.340.30:FF:000006">
    <property type="entry name" value="N-glycosylase/DNA lyase isoform X2"/>
    <property type="match status" value="1"/>
</dbReference>
<dbReference type="SUPFAM" id="SSF48150">
    <property type="entry name" value="DNA-glycosylase"/>
    <property type="match status" value="1"/>
</dbReference>
<evidence type="ECO:0000256" key="10">
    <source>
        <dbReference type="ARBA" id="ARBA00023295"/>
    </source>
</evidence>
<evidence type="ECO:0000256" key="6">
    <source>
        <dbReference type="ARBA" id="ARBA00023204"/>
    </source>
</evidence>
<dbReference type="GO" id="GO:0003684">
    <property type="term" value="F:damaged DNA binding"/>
    <property type="evidence" value="ECO:0007669"/>
    <property type="project" value="InterPro"/>
</dbReference>
<evidence type="ECO:0000256" key="1">
    <source>
        <dbReference type="ARBA" id="ARBA00004123"/>
    </source>
</evidence>
<dbReference type="InterPro" id="IPR041862">
    <property type="entry name" value="ERp44_PDI_b_2"/>
</dbReference>
<dbReference type="InterPro" id="IPR003265">
    <property type="entry name" value="HhH-GPD_domain"/>
</dbReference>
<sequence length="1723" mass="193737">MQLQSKATKGKEDQWERHLQESVRAYNITPHATTNQTPTKVMFGLPPCLNADDQFQVPDLTPEKQPQWPTAESTKAREEVTNQANKQRNRHFRPGEMVAICPRLPTVNTHAANRRFRVQKLGPYMVLSYQGNSEYRIGAGPDIIRANAWEMIPYRRLPREPATSYRTLSQIMELEQTPKIAPPDHIYAKDPGLRPPDIHSSLIAAAASGAVQLTESNIDAILASNDIVFINFYADWCRFSNMLEPVWNEAADKLVADLEPGAKAVMGRVDCDKEGNVARRYHISKYPTLKLIKFGQLAKREYRGQRSAEAFVSFVKEQIRNPIAQFKNLDELKEIEKKKRHIIGYYESDSSPAYMEFKKLGMHLKDDCDFLVTFEPVPVRPLSGNLLTFRPPHSDGEKDEVFAEDYTDFQGMLKWATARCIPLVREITFENAEELTEEGLPFLILFHHPDDEKSVALYNDIVLKELLDEKEAINFLTADGLKFKHPLHHLGKTESDLPLIAIDSFRHMYLFPDASKLGVPGAVKTFLSDLHSGKLHREFHYGPDPVTDSNLLEVAGNNQDAQKKVPTSPPESTFKKLAPSKNRSKHKIGYNEVVGTGDEYLYTAVNMEAGVECEEGPPERIVMTPRGKTSHSTVIMMERTRLSDAEISSSGAHVGGGDNQGLIIKKKAPEEFVDMPLPALTLEFCVFLVNQNTQKHTQESRTLRFWFREGVGEHDQQRCAQSFFTDLVNPADFPRADLSMDESGYEARALSEQKVLEMIESSYPNPISAKDMATQTHSTISAVEDFVDALSSRGLVRPVGPEGAGLYTRVTQDDSDVQVVRQMPTIASTAQPTIAIITANYCEKLAVDSMIENKQTYVRYNTVGESNVYTLGNIGVHRVVCTKLPTVGHTRNAMIAAGNTTTRLLGTFQQVEFVFLCGVAGGVPHYTDGNAHVRLGDVVVSGLKQDGIAPDGRNKRGVYVYLDAKNKKRRDEEADEVQLSLDELVAEFEAKSWQPPSLELQELCRKLKEHWEAGGQAPWLKYLEQGEQNWLKTAQDTDVEISTDIDAVCEKKTLRPPAHTDRLYMSIGQMDVIEVQHPALPDPKFEGIPRIHIGTVGCGREVINGGSQLRREIASRHGIRAFDSEFDQVLESIVGNRKDCWVAIRGIADYRDGTRGKEWQPYAALAAAAFMKTLVCTMDVARHYTKDQNGLIEVQNKLAFVMRSCAMVAKQAWHSFKCSKAELNLAVTLKCGQSFRWKQSDDVWIGVVGQELWKLRQDEESISFQVLFAEDEKHQEMRVKDYFRMDFNLVEAYCDWGGKDVNFGAVCKQFPGVRMLRQDPVENVFSFICSSNNNIERISQMVEKLCVNYGDPLRDSDGEIYYTFPTIEALCKPGVESKLRTLGFGYRAGYIAKSADKIVTKGGRDWLLSLRKLDYQEAHKSLLELTGVGAKVADCICLMSLDHLEAVPVDTHVFQIAARDYLPELRGTKTVTSRIYSLIGDHFRDLYGLQAGWAHSVLFSADLRRFADLKSAEVCALVPVVFLVTFDSALTMVYKCGLSADEPTYTQKLPVAFPYSLETSFALIRPCGCDLPDPGFAGLAIVTVGCFSMLWLMTFFTVDWLEFAFGSRPPFRFFRFVVCLFVMMGWLGGTVIWGVGMWYITSVGVSGFQATSTCTGRLYVLEAGSDKSFVPLYLALVTATVNFIIWAKKSWIAFDESLRSITDQVRFEIAAEEEARKHFRNKF</sequence>
<evidence type="ECO:0000256" key="15">
    <source>
        <dbReference type="SAM" id="Phobius"/>
    </source>
</evidence>
<dbReference type="Gene3D" id="3.40.30.10">
    <property type="entry name" value="Glutaredoxin"/>
    <property type="match status" value="3"/>
</dbReference>
<dbReference type="InterPro" id="IPR023170">
    <property type="entry name" value="HhH_base_excis_C"/>
</dbReference>
<dbReference type="FunFam" id="1.10.1670.10:FF:000005">
    <property type="entry name" value="N-glycosylase/DNA lyase OGG1"/>
    <property type="match status" value="1"/>
</dbReference>
<dbReference type="GO" id="GO:0006284">
    <property type="term" value="P:base-excision repair"/>
    <property type="evidence" value="ECO:0007669"/>
    <property type="project" value="InterPro"/>
</dbReference>
<dbReference type="SUPFAM" id="SSF52833">
    <property type="entry name" value="Thioredoxin-like"/>
    <property type="match status" value="3"/>
</dbReference>
<evidence type="ECO:0000256" key="11">
    <source>
        <dbReference type="ARBA" id="ARBA00025652"/>
    </source>
</evidence>
<name>A0A7R9BFT5_9CRUS</name>
<dbReference type="Gene3D" id="3.40.50.1580">
    <property type="entry name" value="Nucleoside phosphorylase domain"/>
    <property type="match status" value="1"/>
</dbReference>
<keyword evidence="5" id="KW-0378">Hydrolase</keyword>
<dbReference type="SUPFAM" id="SSF53167">
    <property type="entry name" value="Purine and uridine phosphorylases"/>
    <property type="match status" value="1"/>
</dbReference>
<comment type="subcellular location">
    <subcellularLocation>
        <location evidence="1">Nucleus</location>
    </subcellularLocation>
</comment>
<dbReference type="Proteomes" id="UP000678499">
    <property type="component" value="Unassembled WGS sequence"/>
</dbReference>
<dbReference type="InterPro" id="IPR013766">
    <property type="entry name" value="Thioredoxin_domain"/>
</dbReference>
<evidence type="ECO:0000256" key="3">
    <source>
        <dbReference type="ARBA" id="ARBA00012720"/>
    </source>
</evidence>
<evidence type="ECO:0000256" key="4">
    <source>
        <dbReference type="ARBA" id="ARBA00022763"/>
    </source>
</evidence>
<dbReference type="GO" id="GO:0005634">
    <property type="term" value="C:nucleus"/>
    <property type="evidence" value="ECO:0007669"/>
    <property type="project" value="UniProtKB-SubCell"/>
</dbReference>
<dbReference type="EC" id="4.2.99.18" evidence="3"/>
<comment type="similarity">
    <text evidence="2">Belongs to the type-1 OGG1 family.</text>
</comment>
<evidence type="ECO:0000256" key="8">
    <source>
        <dbReference type="ARBA" id="ARBA00023242"/>
    </source>
</evidence>
<keyword evidence="10" id="KW-0326">Glycosidase</keyword>
<reference evidence="17" key="1">
    <citation type="submission" date="2020-11" db="EMBL/GenBank/DDBJ databases">
        <authorList>
            <person name="Tran Van P."/>
        </authorList>
    </citation>
    <scope>NUCLEOTIDE SEQUENCE</scope>
</reference>
<dbReference type="GO" id="GO:0009116">
    <property type="term" value="P:nucleoside metabolic process"/>
    <property type="evidence" value="ECO:0007669"/>
    <property type="project" value="InterPro"/>
</dbReference>
<evidence type="ECO:0000313" key="17">
    <source>
        <dbReference type="EMBL" id="CAD7274325.1"/>
    </source>
</evidence>
<dbReference type="InterPro" id="IPR055121">
    <property type="entry name" value="HTH_69"/>
</dbReference>
<dbReference type="EMBL" id="OA882271">
    <property type="protein sequence ID" value="CAD7274325.1"/>
    <property type="molecule type" value="Genomic_DNA"/>
</dbReference>
<evidence type="ECO:0000256" key="14">
    <source>
        <dbReference type="SAM" id="MobiDB-lite"/>
    </source>
</evidence>
<dbReference type="InterPro" id="IPR012904">
    <property type="entry name" value="OGG_N"/>
</dbReference>
<dbReference type="SUPFAM" id="SSF55945">
    <property type="entry name" value="TATA-box binding protein-like"/>
    <property type="match status" value="1"/>
</dbReference>
<feature type="transmembrane region" description="Helical" evidence="15">
    <location>
        <begin position="1576"/>
        <end position="1601"/>
    </location>
</feature>
<dbReference type="GO" id="GO:0140078">
    <property type="term" value="F:class I DNA-(apurinic or apyrimidinic site) endonuclease activity"/>
    <property type="evidence" value="ECO:0007669"/>
    <property type="project" value="UniProtKB-EC"/>
</dbReference>
<keyword evidence="9" id="KW-0511">Multifunctional enzyme</keyword>
<dbReference type="InterPro" id="IPR035994">
    <property type="entry name" value="Nucleoside_phosphorylase_sf"/>
</dbReference>
<dbReference type="GO" id="GO:0008534">
    <property type="term" value="F:oxidized purine nucleobase lesion DNA N-glycosylase activity"/>
    <property type="evidence" value="ECO:0007669"/>
    <property type="project" value="InterPro"/>
</dbReference>
<evidence type="ECO:0000256" key="12">
    <source>
        <dbReference type="ARBA" id="ARBA00044632"/>
    </source>
</evidence>
<dbReference type="SMART" id="SM00478">
    <property type="entry name" value="ENDO3c"/>
    <property type="match status" value="1"/>
</dbReference>
<dbReference type="CDD" id="cd00056">
    <property type="entry name" value="ENDO3c"/>
    <property type="match status" value="1"/>
</dbReference>
<keyword evidence="7" id="KW-0456">Lyase</keyword>
<dbReference type="Pfam" id="PF00085">
    <property type="entry name" value="Thioredoxin"/>
    <property type="match status" value="1"/>
</dbReference>
<dbReference type="PANTHER" id="PTHR47705:SF1">
    <property type="entry name" value="PNP_UDP_1 DOMAIN-CONTAINING PROTEIN"/>
    <property type="match status" value="1"/>
</dbReference>
<dbReference type="InterPro" id="IPR036397">
    <property type="entry name" value="RNaseH_sf"/>
</dbReference>
<evidence type="ECO:0000256" key="9">
    <source>
        <dbReference type="ARBA" id="ARBA00023268"/>
    </source>
</evidence>
<evidence type="ECO:0000256" key="5">
    <source>
        <dbReference type="ARBA" id="ARBA00022801"/>
    </source>
</evidence>
<evidence type="ECO:0000313" key="18">
    <source>
        <dbReference type="Proteomes" id="UP000678499"/>
    </source>
</evidence>
<evidence type="ECO:0000256" key="7">
    <source>
        <dbReference type="ARBA" id="ARBA00023239"/>
    </source>
</evidence>
<feature type="region of interest" description="Disordered" evidence="14">
    <location>
        <begin position="558"/>
        <end position="577"/>
    </location>
</feature>
<dbReference type="Pfam" id="PF22979">
    <property type="entry name" value="HTH_69"/>
    <property type="match status" value="1"/>
</dbReference>
<dbReference type="EMBL" id="CAJPEX010000234">
    <property type="protein sequence ID" value="CAG0914477.1"/>
    <property type="molecule type" value="Genomic_DNA"/>
</dbReference>
<dbReference type="InterPro" id="IPR036249">
    <property type="entry name" value="Thioredoxin-like_sf"/>
</dbReference>
<feature type="domain" description="Thioredoxin" evidence="16">
    <location>
        <begin position="193"/>
        <end position="320"/>
    </location>
</feature>
<dbReference type="InterPro" id="IPR011257">
    <property type="entry name" value="DNA_glycosylase"/>
</dbReference>
<dbReference type="GO" id="GO:0006289">
    <property type="term" value="P:nucleotide-excision repair"/>
    <property type="evidence" value="ECO:0007669"/>
    <property type="project" value="InterPro"/>
</dbReference>
<dbReference type="Pfam" id="PF13848">
    <property type="entry name" value="Thioredoxin_6"/>
    <property type="match status" value="1"/>
</dbReference>
<keyword evidence="6" id="KW-0234">DNA repair</keyword>
<feature type="transmembrane region" description="Helical" evidence="15">
    <location>
        <begin position="1613"/>
        <end position="1640"/>
    </location>
</feature>
<evidence type="ECO:0000256" key="2">
    <source>
        <dbReference type="ARBA" id="ARBA00010679"/>
    </source>
</evidence>
<feature type="region of interest" description="Disordered" evidence="14">
    <location>
        <begin position="54"/>
        <end position="90"/>
    </location>
</feature>
<comment type="function">
    <text evidence="11">DNA repair enzyme that incises DNA at 8-oxoG residues. Excises 7,8-dihydro-8-oxoguanine and 2,6-diamino-4-hydroxy-5-N-methylformamidopyrimidine (FAPY) from damaged DNA. Has a beta-lyase activity that nicks DNA 3' to the lesion.</text>
</comment>
<dbReference type="OrthoDB" id="1577640at2759"/>
<protein>
    <recommendedName>
        <fullName evidence="13">N-glycosylase/DNA lyase</fullName>
        <ecNumber evidence="3">4.2.99.18</ecNumber>
    </recommendedName>
</protein>
<keyword evidence="15" id="KW-0812">Transmembrane</keyword>
<dbReference type="Gene3D" id="3.30.310.40">
    <property type="match status" value="1"/>
</dbReference>
<keyword evidence="8" id="KW-0539">Nucleus</keyword>
<dbReference type="Gene3D" id="3.30.420.10">
    <property type="entry name" value="Ribonuclease H-like superfamily/Ribonuclease H"/>
    <property type="match status" value="1"/>
</dbReference>
<gene>
    <name evidence="17" type="ORF">NMOB1V02_LOCUS2166</name>
</gene>